<sequence>MNAERRLHGNAVPGPGLNPLALYARSRGIPTTLAALVCAALLTLWVASRPDAYLDPYRRVPLVSLAPLLASSAIGVSLHTYARDLDDTAVRPWWPRRLGHLLVLTGFAAALLALAVPGHSQEFGAAAMVRNTLGAIGITAAAAVLLGARLSWMPTTLYFSAVYLSAASPRVSKATFLAWSMQPGPQRGAWAVGLALFVLGTALCAARGTRPEGPRV</sequence>
<accession>A0AB39RDW7</accession>
<proteinExistence type="predicted"/>
<feature type="transmembrane region" description="Helical" evidence="1">
    <location>
        <begin position="60"/>
        <end position="78"/>
    </location>
</feature>
<dbReference type="RefSeq" id="WP_369246641.1">
    <property type="nucleotide sequence ID" value="NZ_CP163443.1"/>
</dbReference>
<keyword evidence="1" id="KW-0472">Membrane</keyword>
<evidence type="ECO:0000313" key="2">
    <source>
        <dbReference type="EMBL" id="XDQ53387.1"/>
    </source>
</evidence>
<feature type="transmembrane region" description="Helical" evidence="1">
    <location>
        <begin position="28"/>
        <end position="48"/>
    </location>
</feature>
<feature type="transmembrane region" description="Helical" evidence="1">
    <location>
        <begin position="98"/>
        <end position="116"/>
    </location>
</feature>
<keyword evidence="1" id="KW-0812">Transmembrane</keyword>
<feature type="transmembrane region" description="Helical" evidence="1">
    <location>
        <begin position="128"/>
        <end position="148"/>
    </location>
</feature>
<organism evidence="2">
    <name type="scientific">Streptomyces sp. R41</name>
    <dbReference type="NCBI Taxonomy" id="3238632"/>
    <lineage>
        <taxon>Bacteria</taxon>
        <taxon>Bacillati</taxon>
        <taxon>Actinomycetota</taxon>
        <taxon>Actinomycetes</taxon>
        <taxon>Kitasatosporales</taxon>
        <taxon>Streptomycetaceae</taxon>
        <taxon>Streptomyces</taxon>
    </lineage>
</organism>
<dbReference type="EMBL" id="CP163443">
    <property type="protein sequence ID" value="XDQ53387.1"/>
    <property type="molecule type" value="Genomic_DNA"/>
</dbReference>
<protein>
    <recommendedName>
        <fullName evidence="3">ABC transporter</fullName>
    </recommendedName>
</protein>
<feature type="transmembrane region" description="Helical" evidence="1">
    <location>
        <begin position="188"/>
        <end position="206"/>
    </location>
</feature>
<keyword evidence="1" id="KW-1133">Transmembrane helix</keyword>
<dbReference type="AlphaFoldDB" id="A0AB39RDW7"/>
<reference evidence="2" key="1">
    <citation type="submission" date="2024-07" db="EMBL/GenBank/DDBJ databases">
        <authorList>
            <person name="Yu S.T."/>
        </authorList>
    </citation>
    <scope>NUCLEOTIDE SEQUENCE</scope>
    <source>
        <strain evidence="2">R41</strain>
    </source>
</reference>
<evidence type="ECO:0008006" key="3">
    <source>
        <dbReference type="Google" id="ProtNLM"/>
    </source>
</evidence>
<evidence type="ECO:0000256" key="1">
    <source>
        <dbReference type="SAM" id="Phobius"/>
    </source>
</evidence>
<gene>
    <name evidence="2" type="ORF">AB5J53_17820</name>
</gene>
<name>A0AB39RDW7_9ACTN</name>